<evidence type="ECO:0008006" key="3">
    <source>
        <dbReference type="Google" id="ProtNLM"/>
    </source>
</evidence>
<dbReference type="RefSeq" id="WP_260348482.1">
    <property type="nucleotide sequence ID" value="NZ_JAOAOS010000006.1"/>
</dbReference>
<name>A0ABW0F3Y8_9HYPH</name>
<accession>A0ABW0F3Y8</accession>
<reference evidence="2" key="1">
    <citation type="journal article" date="2019" name="Int. J. Syst. Evol. Microbiol.">
        <title>The Global Catalogue of Microorganisms (GCM) 10K type strain sequencing project: providing services to taxonomists for standard genome sequencing and annotation.</title>
        <authorList>
            <consortium name="The Broad Institute Genomics Platform"/>
            <consortium name="The Broad Institute Genome Sequencing Center for Infectious Disease"/>
            <person name="Wu L."/>
            <person name="Ma J."/>
        </authorList>
    </citation>
    <scope>NUCLEOTIDE SEQUENCE [LARGE SCALE GENOMIC DNA]</scope>
    <source>
        <strain evidence="2">CGMCC 1.15643</strain>
    </source>
</reference>
<gene>
    <name evidence="1" type="ORF">ACFPK2_08270</name>
</gene>
<organism evidence="1 2">
    <name type="scientific">Bosea minatitlanensis</name>
    <dbReference type="NCBI Taxonomy" id="128782"/>
    <lineage>
        <taxon>Bacteria</taxon>
        <taxon>Pseudomonadati</taxon>
        <taxon>Pseudomonadota</taxon>
        <taxon>Alphaproteobacteria</taxon>
        <taxon>Hyphomicrobiales</taxon>
        <taxon>Boseaceae</taxon>
        <taxon>Bosea</taxon>
    </lineage>
</organism>
<evidence type="ECO:0000313" key="2">
    <source>
        <dbReference type="Proteomes" id="UP001595976"/>
    </source>
</evidence>
<sequence length="44" mass="4792">MPLKDESAKIAAIERFRGARGAFSAANILNLNYPGVYRIARGLV</sequence>
<protein>
    <recommendedName>
        <fullName evidence="3">Transposase</fullName>
    </recommendedName>
</protein>
<keyword evidence="2" id="KW-1185">Reference proteome</keyword>
<evidence type="ECO:0000313" key="1">
    <source>
        <dbReference type="EMBL" id="MFC5292986.1"/>
    </source>
</evidence>
<dbReference type="Proteomes" id="UP001595976">
    <property type="component" value="Unassembled WGS sequence"/>
</dbReference>
<proteinExistence type="predicted"/>
<comment type="caution">
    <text evidence="1">The sequence shown here is derived from an EMBL/GenBank/DDBJ whole genome shotgun (WGS) entry which is preliminary data.</text>
</comment>
<dbReference type="EMBL" id="JBHSLI010000003">
    <property type="protein sequence ID" value="MFC5292986.1"/>
    <property type="molecule type" value="Genomic_DNA"/>
</dbReference>